<organism evidence="9 10">
    <name type="scientific">Bacteroides xylanisolvens</name>
    <dbReference type="NCBI Taxonomy" id="371601"/>
    <lineage>
        <taxon>Bacteria</taxon>
        <taxon>Pseudomonadati</taxon>
        <taxon>Bacteroidota</taxon>
        <taxon>Bacteroidia</taxon>
        <taxon>Bacteroidales</taxon>
        <taxon>Bacteroidaceae</taxon>
        <taxon>Bacteroides</taxon>
    </lineage>
</organism>
<accession>A0A1H4GXH3</accession>
<evidence type="ECO:0000256" key="1">
    <source>
        <dbReference type="ARBA" id="ARBA00004651"/>
    </source>
</evidence>
<evidence type="ECO:0000256" key="2">
    <source>
        <dbReference type="ARBA" id="ARBA00007400"/>
    </source>
</evidence>
<keyword evidence="9" id="KW-0012">Acyltransferase</keyword>
<sequence length="325" mass="37853">MSSRIEYIDRLKGLAILAVVMGHIIYFVFHLSDDPVWGYIYSFHVPLFIFLSGYVIFTPPHLLKLTKKIIALLMPAITIGGFLCYVTSRSFMYFVTDDMKLGYWYLFVLAFFYLLLIPFRLKLKCDKLVIKVLIDAGLALGVWIVLFLLSRYVLSKNITNILSLNSCYNLWPFFILGYLFRKWDLTKEIMRRNWIFSVSLVSYVSIKLSLDNGLKMHFIPLIMSFCAIMSLFCLFGWRENKHTVFDRQLGLIGRNTLDIYIYHYFLLQMISLPLLGKWISSTGNYFIEGVLLILLSLSIAYASIVIGKTIKKSHWLGKVVYGRFF</sequence>
<feature type="transmembrane region" description="Helical" evidence="7">
    <location>
        <begin position="38"/>
        <end position="57"/>
    </location>
</feature>
<keyword evidence="9" id="KW-0808">Transferase</keyword>
<proteinExistence type="inferred from homology"/>
<keyword evidence="4 7" id="KW-0812">Transmembrane</keyword>
<evidence type="ECO:0000313" key="10">
    <source>
        <dbReference type="Proteomes" id="UP000183040"/>
    </source>
</evidence>
<evidence type="ECO:0000256" key="6">
    <source>
        <dbReference type="ARBA" id="ARBA00023136"/>
    </source>
</evidence>
<comment type="similarity">
    <text evidence="2">Belongs to the acyltransferase 3 family.</text>
</comment>
<feature type="transmembrane region" description="Helical" evidence="7">
    <location>
        <begin position="128"/>
        <end position="149"/>
    </location>
</feature>
<dbReference type="AlphaFoldDB" id="A0A1H4GXH3"/>
<dbReference type="Proteomes" id="UP000183040">
    <property type="component" value="Unassembled WGS sequence"/>
</dbReference>
<dbReference type="InterPro" id="IPR002656">
    <property type="entry name" value="Acyl_transf_3_dom"/>
</dbReference>
<dbReference type="PANTHER" id="PTHR40074:SF2">
    <property type="entry name" value="O-ACETYLTRANSFERASE WECH"/>
    <property type="match status" value="1"/>
</dbReference>
<evidence type="ECO:0000256" key="4">
    <source>
        <dbReference type="ARBA" id="ARBA00022692"/>
    </source>
</evidence>
<feature type="transmembrane region" description="Helical" evidence="7">
    <location>
        <begin position="103"/>
        <end position="121"/>
    </location>
</feature>
<evidence type="ECO:0000256" key="7">
    <source>
        <dbReference type="SAM" id="Phobius"/>
    </source>
</evidence>
<dbReference type="RefSeq" id="WP_074708493.1">
    <property type="nucleotide sequence ID" value="NZ_FNRP01000037.1"/>
</dbReference>
<feature type="transmembrane region" description="Helical" evidence="7">
    <location>
        <begin position="192"/>
        <end position="210"/>
    </location>
</feature>
<keyword evidence="3" id="KW-1003">Cell membrane</keyword>
<evidence type="ECO:0000313" key="9">
    <source>
        <dbReference type="EMBL" id="SEB14021.1"/>
    </source>
</evidence>
<dbReference type="EMBL" id="FNRP01000037">
    <property type="protein sequence ID" value="SEB14021.1"/>
    <property type="molecule type" value="Genomic_DNA"/>
</dbReference>
<comment type="subcellular location">
    <subcellularLocation>
        <location evidence="1">Cell membrane</location>
        <topology evidence="1">Multi-pass membrane protein</topology>
    </subcellularLocation>
</comment>
<name>A0A1H4GXH3_9BACE</name>
<keyword evidence="6 7" id="KW-0472">Membrane</keyword>
<evidence type="ECO:0000256" key="5">
    <source>
        <dbReference type="ARBA" id="ARBA00022989"/>
    </source>
</evidence>
<reference evidence="9 10" key="1">
    <citation type="submission" date="2016-10" db="EMBL/GenBank/DDBJ databases">
        <authorList>
            <person name="de Groot N.N."/>
        </authorList>
    </citation>
    <scope>NUCLEOTIDE SEQUENCE [LARGE SCALE GENOMIC DNA]</scope>
    <source>
        <strain evidence="9 10">NLAE-zl-G339</strain>
    </source>
</reference>
<feature type="transmembrane region" description="Helical" evidence="7">
    <location>
        <begin position="216"/>
        <end position="238"/>
    </location>
</feature>
<feature type="transmembrane region" description="Helical" evidence="7">
    <location>
        <begin position="69"/>
        <end position="91"/>
    </location>
</feature>
<keyword evidence="5 7" id="KW-1133">Transmembrane helix</keyword>
<feature type="transmembrane region" description="Helical" evidence="7">
    <location>
        <begin position="259"/>
        <end position="279"/>
    </location>
</feature>
<evidence type="ECO:0000259" key="8">
    <source>
        <dbReference type="Pfam" id="PF01757"/>
    </source>
</evidence>
<dbReference type="GO" id="GO:0005886">
    <property type="term" value="C:plasma membrane"/>
    <property type="evidence" value="ECO:0007669"/>
    <property type="project" value="UniProtKB-SubCell"/>
</dbReference>
<feature type="domain" description="Acyltransferase 3" evidence="8">
    <location>
        <begin position="6"/>
        <end position="302"/>
    </location>
</feature>
<dbReference type="GO" id="GO:0009246">
    <property type="term" value="P:enterobacterial common antigen biosynthetic process"/>
    <property type="evidence" value="ECO:0007669"/>
    <property type="project" value="TreeGrafter"/>
</dbReference>
<dbReference type="PANTHER" id="PTHR40074">
    <property type="entry name" value="O-ACETYLTRANSFERASE WECH"/>
    <property type="match status" value="1"/>
</dbReference>
<feature type="transmembrane region" description="Helical" evidence="7">
    <location>
        <begin position="12"/>
        <end position="32"/>
    </location>
</feature>
<feature type="transmembrane region" description="Helical" evidence="7">
    <location>
        <begin position="285"/>
        <end position="306"/>
    </location>
</feature>
<dbReference type="GO" id="GO:0016413">
    <property type="term" value="F:O-acetyltransferase activity"/>
    <property type="evidence" value="ECO:0007669"/>
    <property type="project" value="TreeGrafter"/>
</dbReference>
<feature type="transmembrane region" description="Helical" evidence="7">
    <location>
        <begin position="161"/>
        <end position="180"/>
    </location>
</feature>
<dbReference type="Pfam" id="PF01757">
    <property type="entry name" value="Acyl_transf_3"/>
    <property type="match status" value="1"/>
</dbReference>
<protein>
    <submittedName>
        <fullName evidence="9">Surface polysaccharide O-acyltransferase, integral membrane enzyme</fullName>
    </submittedName>
</protein>
<evidence type="ECO:0000256" key="3">
    <source>
        <dbReference type="ARBA" id="ARBA00022475"/>
    </source>
</evidence>
<gene>
    <name evidence="9" type="ORF">SAMN04487924_13723</name>
</gene>